<dbReference type="InterPro" id="IPR035979">
    <property type="entry name" value="RBD_domain_sf"/>
</dbReference>
<dbReference type="EMBL" id="LSYV01000031">
    <property type="protein sequence ID" value="KXZ48188.1"/>
    <property type="molecule type" value="Genomic_DNA"/>
</dbReference>
<feature type="compositionally biased region" description="Low complexity" evidence="5">
    <location>
        <begin position="359"/>
        <end position="380"/>
    </location>
</feature>
<dbReference type="OrthoDB" id="18087at2759"/>
<evidence type="ECO:0000259" key="6">
    <source>
        <dbReference type="Pfam" id="PF03467"/>
    </source>
</evidence>
<dbReference type="GO" id="GO:0003729">
    <property type="term" value="F:mRNA binding"/>
    <property type="evidence" value="ECO:0007669"/>
    <property type="project" value="TreeGrafter"/>
</dbReference>
<comment type="subcellular location">
    <subcellularLocation>
        <location evidence="1">Nucleus</location>
    </subcellularLocation>
</comment>
<keyword evidence="3" id="KW-0866">Nonsense-mediated mRNA decay</keyword>
<dbReference type="Pfam" id="PF03467">
    <property type="entry name" value="Smg4_UPF3"/>
    <property type="match status" value="1"/>
</dbReference>
<reference evidence="8" key="1">
    <citation type="journal article" date="2016" name="Nat. Commun.">
        <title>The Gonium pectorale genome demonstrates co-option of cell cycle regulation during the evolution of multicellularity.</title>
        <authorList>
            <person name="Hanschen E.R."/>
            <person name="Marriage T.N."/>
            <person name="Ferris P.J."/>
            <person name="Hamaji T."/>
            <person name="Toyoda A."/>
            <person name="Fujiyama A."/>
            <person name="Neme R."/>
            <person name="Noguchi H."/>
            <person name="Minakuchi Y."/>
            <person name="Suzuki M."/>
            <person name="Kawai-Toyooka H."/>
            <person name="Smith D.R."/>
            <person name="Sparks H."/>
            <person name="Anderson J."/>
            <person name="Bakaric R."/>
            <person name="Luria V."/>
            <person name="Karger A."/>
            <person name="Kirschner M.W."/>
            <person name="Durand P.M."/>
            <person name="Michod R.E."/>
            <person name="Nozaki H."/>
            <person name="Olson B.J."/>
        </authorList>
    </citation>
    <scope>NUCLEOTIDE SEQUENCE [LARGE SCALE GENOMIC DNA]</scope>
    <source>
        <strain evidence="8">NIES-2863</strain>
    </source>
</reference>
<dbReference type="InterPro" id="IPR005120">
    <property type="entry name" value="UPF3_dom"/>
</dbReference>
<feature type="region of interest" description="Disordered" evidence="5">
    <location>
        <begin position="236"/>
        <end position="305"/>
    </location>
</feature>
<sequence length="546" mass="54567">MSASRPKTKVVVRGLPPGMTEETFKTVLDSISRERYSWLSYYPGKFSLKRMVFSRAYVNFLTAEDVYDFKQRFDGHVFIGQKGHQYRCAVEYAPLQKVPALEEKPHPLEGTIEKDADYMAFVEALESGRTPGVPVARTGGGTATDLPSAAAAAAATSAGAGEGKVVMSRLMEYLVAKYSEGGNRVGGMRSVSKARQSKQDIQQVQVLEGRGAGSSKISKAAAAAAAAAATAALASAAALEGPSSGKPGRREKERDRERLAKGSQAAAAAAAEPGSGKSARGPGAKSHQRAGQQAAAAGNANAASPFSDMEVGSVSLLTRPSAAAGAAGAGGKAGAKESAAEGRQRPEARQRLAQAAMVRAGIADAEPAPAAAAAPPAAQEGGRGRGGGRGGARGQQEEEPQVVRPPAGAPPRILLVKGGEARATQPSSQAAPAKPAESGRPARGKAAPAAERPSSKGSASGPAPAPAASRPAAAAPAPAGETATASASVDEGLAATASAAAAAALAAARTAAGKKVRAGFQMYVPGSLRARGQTGAAGGAADGAKG</sequence>
<dbReference type="PANTHER" id="PTHR13112">
    <property type="entry name" value="UPF3 REGULATOR OF NONSENSE TRANSCRIPTS-LIKE PROTEIN"/>
    <property type="match status" value="1"/>
</dbReference>
<feature type="region of interest" description="Disordered" evidence="5">
    <location>
        <begin position="324"/>
        <end position="488"/>
    </location>
</feature>
<evidence type="ECO:0000256" key="5">
    <source>
        <dbReference type="SAM" id="MobiDB-lite"/>
    </source>
</evidence>
<keyword evidence="4" id="KW-0539">Nucleus</keyword>
<organism evidence="7 8">
    <name type="scientific">Gonium pectorale</name>
    <name type="common">Green alga</name>
    <dbReference type="NCBI Taxonomy" id="33097"/>
    <lineage>
        <taxon>Eukaryota</taxon>
        <taxon>Viridiplantae</taxon>
        <taxon>Chlorophyta</taxon>
        <taxon>core chlorophytes</taxon>
        <taxon>Chlorophyceae</taxon>
        <taxon>CS clade</taxon>
        <taxon>Chlamydomonadales</taxon>
        <taxon>Volvocaceae</taxon>
        <taxon>Gonium</taxon>
    </lineage>
</organism>
<keyword evidence="8" id="KW-1185">Reference proteome</keyword>
<dbReference type="PANTHER" id="PTHR13112:SF0">
    <property type="entry name" value="FI21285P1"/>
    <property type="match status" value="1"/>
</dbReference>
<dbReference type="GO" id="GO:0000184">
    <property type="term" value="P:nuclear-transcribed mRNA catabolic process, nonsense-mediated decay"/>
    <property type="evidence" value="ECO:0007669"/>
    <property type="project" value="UniProtKB-KW"/>
</dbReference>
<evidence type="ECO:0000256" key="2">
    <source>
        <dbReference type="ARBA" id="ARBA00005991"/>
    </source>
</evidence>
<dbReference type="InterPro" id="IPR012677">
    <property type="entry name" value="Nucleotide-bd_a/b_plait_sf"/>
</dbReference>
<feature type="compositionally biased region" description="Low complexity" evidence="5">
    <location>
        <begin position="421"/>
        <end position="438"/>
    </location>
</feature>
<feature type="domain" description="UPF3" evidence="6">
    <location>
        <begin position="7"/>
        <end position="129"/>
    </location>
</feature>
<name>A0A150GEE9_GONPE</name>
<gene>
    <name evidence="7" type="ORF">GPECTOR_30g284</name>
</gene>
<dbReference type="GO" id="GO:0005737">
    <property type="term" value="C:cytoplasm"/>
    <property type="evidence" value="ECO:0007669"/>
    <property type="project" value="TreeGrafter"/>
</dbReference>
<feature type="compositionally biased region" description="Basic and acidic residues" evidence="5">
    <location>
        <begin position="334"/>
        <end position="350"/>
    </location>
</feature>
<feature type="compositionally biased region" description="Low complexity" evidence="5">
    <location>
        <begin position="290"/>
        <end position="303"/>
    </location>
</feature>
<dbReference type="CDD" id="cd12455">
    <property type="entry name" value="RRM_like_Smg4_UPF3"/>
    <property type="match status" value="1"/>
</dbReference>
<dbReference type="Gene3D" id="3.30.70.330">
    <property type="match status" value="1"/>
</dbReference>
<feature type="compositionally biased region" description="Low complexity" evidence="5">
    <location>
        <begin position="444"/>
        <end position="488"/>
    </location>
</feature>
<proteinExistence type="inferred from homology"/>
<evidence type="ECO:0000313" key="7">
    <source>
        <dbReference type="EMBL" id="KXZ48188.1"/>
    </source>
</evidence>
<comment type="caution">
    <text evidence="7">The sequence shown here is derived from an EMBL/GenBank/DDBJ whole genome shotgun (WGS) entry which is preliminary data.</text>
</comment>
<dbReference type="GO" id="GO:0045727">
    <property type="term" value="P:positive regulation of translation"/>
    <property type="evidence" value="ECO:0007669"/>
    <property type="project" value="TreeGrafter"/>
</dbReference>
<feature type="compositionally biased region" description="Gly residues" evidence="5">
    <location>
        <begin position="384"/>
        <end position="393"/>
    </location>
</feature>
<evidence type="ECO:0000256" key="3">
    <source>
        <dbReference type="ARBA" id="ARBA00023161"/>
    </source>
</evidence>
<feature type="compositionally biased region" description="Gly residues" evidence="5">
    <location>
        <begin position="535"/>
        <end position="546"/>
    </location>
</feature>
<dbReference type="Proteomes" id="UP000075714">
    <property type="component" value="Unassembled WGS sequence"/>
</dbReference>
<dbReference type="GO" id="GO:0005730">
    <property type="term" value="C:nucleolus"/>
    <property type="evidence" value="ECO:0007669"/>
    <property type="project" value="TreeGrafter"/>
</dbReference>
<evidence type="ECO:0000256" key="4">
    <source>
        <dbReference type="ARBA" id="ARBA00023242"/>
    </source>
</evidence>
<dbReference type="AlphaFoldDB" id="A0A150GEE9"/>
<dbReference type="STRING" id="33097.A0A150GEE9"/>
<evidence type="ECO:0000313" key="8">
    <source>
        <dbReference type="Proteomes" id="UP000075714"/>
    </source>
</evidence>
<feature type="compositionally biased region" description="Basic and acidic residues" evidence="5">
    <location>
        <begin position="248"/>
        <end position="260"/>
    </location>
</feature>
<protein>
    <recommendedName>
        <fullName evidence="6">UPF3 domain-containing protein</fullName>
    </recommendedName>
</protein>
<evidence type="ECO:0000256" key="1">
    <source>
        <dbReference type="ARBA" id="ARBA00004123"/>
    </source>
</evidence>
<dbReference type="SUPFAM" id="SSF54928">
    <property type="entry name" value="RNA-binding domain, RBD"/>
    <property type="match status" value="1"/>
</dbReference>
<comment type="similarity">
    <text evidence="2">Belongs to the RENT3 family.</text>
</comment>
<feature type="region of interest" description="Disordered" evidence="5">
    <location>
        <begin position="527"/>
        <end position="546"/>
    </location>
</feature>
<accession>A0A150GEE9</accession>
<dbReference type="InterPro" id="IPR039722">
    <property type="entry name" value="Upf3"/>
</dbReference>